<evidence type="ECO:0000313" key="2">
    <source>
        <dbReference type="EMBL" id="DAZ98324.1"/>
    </source>
</evidence>
<feature type="compositionally biased region" description="Polar residues" evidence="1">
    <location>
        <begin position="133"/>
        <end position="162"/>
    </location>
</feature>
<comment type="caution">
    <text evidence="2">The sequence shown here is derived from an EMBL/GenBank/DDBJ whole genome shotgun (WGS) entry which is preliminary data.</text>
</comment>
<keyword evidence="3" id="KW-1185">Reference proteome</keyword>
<reference evidence="2" key="2">
    <citation type="journal article" date="2023" name="Microbiol Resour">
        <title>Decontamination and Annotation of the Draft Genome Sequence of the Oomycete Lagenidium giganteum ARSEF 373.</title>
        <authorList>
            <person name="Morgan W.R."/>
            <person name="Tartar A."/>
        </authorList>
    </citation>
    <scope>NUCLEOTIDE SEQUENCE</scope>
    <source>
        <strain evidence="2">ARSEF 373</strain>
    </source>
</reference>
<name>A0AAV2Z0R6_9STRA</name>
<dbReference type="Proteomes" id="UP001146120">
    <property type="component" value="Unassembled WGS sequence"/>
</dbReference>
<feature type="region of interest" description="Disordered" evidence="1">
    <location>
        <begin position="128"/>
        <end position="162"/>
    </location>
</feature>
<gene>
    <name evidence="2" type="ORF">N0F65_007131</name>
</gene>
<evidence type="ECO:0000256" key="1">
    <source>
        <dbReference type="SAM" id="MobiDB-lite"/>
    </source>
</evidence>
<evidence type="ECO:0000313" key="3">
    <source>
        <dbReference type="Proteomes" id="UP001146120"/>
    </source>
</evidence>
<accession>A0AAV2Z0R6</accession>
<proteinExistence type="predicted"/>
<organism evidence="2 3">
    <name type="scientific">Lagenidium giganteum</name>
    <dbReference type="NCBI Taxonomy" id="4803"/>
    <lineage>
        <taxon>Eukaryota</taxon>
        <taxon>Sar</taxon>
        <taxon>Stramenopiles</taxon>
        <taxon>Oomycota</taxon>
        <taxon>Peronosporomycetes</taxon>
        <taxon>Pythiales</taxon>
        <taxon>Pythiaceae</taxon>
    </lineage>
</organism>
<reference evidence="2" key="1">
    <citation type="submission" date="2022-11" db="EMBL/GenBank/DDBJ databases">
        <authorList>
            <person name="Morgan W.R."/>
            <person name="Tartar A."/>
        </authorList>
    </citation>
    <scope>NUCLEOTIDE SEQUENCE</scope>
    <source>
        <strain evidence="2">ARSEF 373</strain>
    </source>
</reference>
<dbReference type="AlphaFoldDB" id="A0AAV2Z0R6"/>
<protein>
    <submittedName>
        <fullName evidence="2">Uncharacterized protein</fullName>
    </submittedName>
</protein>
<dbReference type="EMBL" id="DAKRPA010000109">
    <property type="protein sequence ID" value="DAZ98324.1"/>
    <property type="molecule type" value="Genomic_DNA"/>
</dbReference>
<sequence>MRNLASRVHRWHQLSRYYVNKWHYDGSKWAERVWYGQGSGKPNMVATVPFMITRNMKMQLEQAGFPASAISNLQPSVAHQVLTDKMTYQDFVRIQAELAAETQAATHQATLDPSTQPVADSTSLVLTPEATGDANTDGTEPTPTTSAVVLTTDTSRQPNESK</sequence>